<dbReference type="OrthoDB" id="10251424at2759"/>
<dbReference type="GO" id="GO:0005739">
    <property type="term" value="C:mitochondrion"/>
    <property type="evidence" value="ECO:0007669"/>
    <property type="project" value="UniProtKB-SubCell"/>
</dbReference>
<dbReference type="SUPFAM" id="SSF63411">
    <property type="entry name" value="LuxS/MPP-like metallohydrolase"/>
    <property type="match status" value="2"/>
</dbReference>
<organism evidence="12 13">
    <name type="scientific">Caenorhabditis angaria</name>
    <dbReference type="NCBI Taxonomy" id="860376"/>
    <lineage>
        <taxon>Eukaryota</taxon>
        <taxon>Metazoa</taxon>
        <taxon>Ecdysozoa</taxon>
        <taxon>Nematoda</taxon>
        <taxon>Chromadorea</taxon>
        <taxon>Rhabditida</taxon>
        <taxon>Rhabditina</taxon>
        <taxon>Rhabditomorpha</taxon>
        <taxon>Rhabditoidea</taxon>
        <taxon>Rhabditidae</taxon>
        <taxon>Peloderinae</taxon>
        <taxon>Caenorhabditis</taxon>
    </lineage>
</organism>
<protein>
    <recommendedName>
        <fullName evidence="14">Mitochondrial-processing peptidase subunit beta</fullName>
    </recommendedName>
</protein>
<evidence type="ECO:0000256" key="1">
    <source>
        <dbReference type="ARBA" id="ARBA00001947"/>
    </source>
</evidence>
<evidence type="ECO:0000256" key="2">
    <source>
        <dbReference type="ARBA" id="ARBA00004173"/>
    </source>
</evidence>
<evidence type="ECO:0000256" key="8">
    <source>
        <dbReference type="ARBA" id="ARBA00023128"/>
    </source>
</evidence>
<dbReference type="InterPro" id="IPR007863">
    <property type="entry name" value="Peptidase_M16_C"/>
</dbReference>
<feature type="domain" description="Peptidase M16 N-terminal" evidence="10">
    <location>
        <begin position="41"/>
        <end position="187"/>
    </location>
</feature>
<evidence type="ECO:0000313" key="12">
    <source>
        <dbReference type="EMBL" id="CAI5448528.1"/>
    </source>
</evidence>
<evidence type="ECO:0000259" key="11">
    <source>
        <dbReference type="Pfam" id="PF05193"/>
    </source>
</evidence>
<dbReference type="FunFam" id="3.30.830.10:FF:000002">
    <property type="entry name" value="Mitochondrial-processing peptidase subunit beta"/>
    <property type="match status" value="1"/>
</dbReference>
<dbReference type="PANTHER" id="PTHR11851:SF149">
    <property type="entry name" value="GH01077P"/>
    <property type="match status" value="1"/>
</dbReference>
<evidence type="ECO:0000256" key="4">
    <source>
        <dbReference type="ARBA" id="ARBA00022723"/>
    </source>
</evidence>
<reference evidence="12" key="1">
    <citation type="submission" date="2022-11" db="EMBL/GenBank/DDBJ databases">
        <authorList>
            <person name="Kikuchi T."/>
        </authorList>
    </citation>
    <scope>NUCLEOTIDE SEQUENCE</scope>
    <source>
        <strain evidence="12">PS1010</strain>
    </source>
</reference>
<keyword evidence="3" id="KW-0645">Protease</keyword>
<dbReference type="InterPro" id="IPR050361">
    <property type="entry name" value="MPP/UQCRC_Complex"/>
</dbReference>
<comment type="caution">
    <text evidence="12">The sequence shown here is derived from an EMBL/GenBank/DDBJ whole genome shotgun (WGS) entry which is preliminary data.</text>
</comment>
<dbReference type="GO" id="GO:0004222">
    <property type="term" value="F:metalloendopeptidase activity"/>
    <property type="evidence" value="ECO:0007669"/>
    <property type="project" value="InterPro"/>
</dbReference>
<evidence type="ECO:0000256" key="3">
    <source>
        <dbReference type="ARBA" id="ARBA00022670"/>
    </source>
</evidence>
<accession>A0A9P1ISF9</accession>
<dbReference type="InterPro" id="IPR011765">
    <property type="entry name" value="Pept_M16_N"/>
</dbReference>
<name>A0A9P1ISF9_9PELO</name>
<keyword evidence="8" id="KW-0496">Mitochondrion</keyword>
<dbReference type="PANTHER" id="PTHR11851">
    <property type="entry name" value="METALLOPROTEASE"/>
    <property type="match status" value="1"/>
</dbReference>
<keyword evidence="5" id="KW-0378">Hydrolase</keyword>
<evidence type="ECO:0008006" key="14">
    <source>
        <dbReference type="Google" id="ProtNLM"/>
    </source>
</evidence>
<evidence type="ECO:0000313" key="13">
    <source>
        <dbReference type="Proteomes" id="UP001152747"/>
    </source>
</evidence>
<keyword evidence="7" id="KW-0482">Metalloprotease</keyword>
<dbReference type="EMBL" id="CANHGI010000004">
    <property type="protein sequence ID" value="CAI5448528.1"/>
    <property type="molecule type" value="Genomic_DNA"/>
</dbReference>
<comment type="cofactor">
    <cofactor evidence="1">
        <name>Zn(2+)</name>
        <dbReference type="ChEBI" id="CHEBI:29105"/>
    </cofactor>
</comment>
<dbReference type="PROSITE" id="PS00143">
    <property type="entry name" value="INSULINASE"/>
    <property type="match status" value="1"/>
</dbReference>
<dbReference type="AlphaFoldDB" id="A0A9P1ISF9"/>
<dbReference type="Proteomes" id="UP001152747">
    <property type="component" value="Unassembled WGS sequence"/>
</dbReference>
<dbReference type="InterPro" id="IPR011249">
    <property type="entry name" value="Metalloenz_LuxS/M16"/>
</dbReference>
<comment type="similarity">
    <text evidence="9">Belongs to the peptidase M16 family.</text>
</comment>
<evidence type="ECO:0000256" key="6">
    <source>
        <dbReference type="ARBA" id="ARBA00022833"/>
    </source>
</evidence>
<dbReference type="Pfam" id="PF00675">
    <property type="entry name" value="Peptidase_M16"/>
    <property type="match status" value="1"/>
</dbReference>
<proteinExistence type="inferred from homology"/>
<evidence type="ECO:0000256" key="7">
    <source>
        <dbReference type="ARBA" id="ARBA00023049"/>
    </source>
</evidence>
<evidence type="ECO:0000259" key="10">
    <source>
        <dbReference type="Pfam" id="PF00675"/>
    </source>
</evidence>
<keyword evidence="13" id="KW-1185">Reference proteome</keyword>
<dbReference type="GO" id="GO:0006627">
    <property type="term" value="P:protein processing involved in protein targeting to mitochondrion"/>
    <property type="evidence" value="ECO:0007669"/>
    <property type="project" value="TreeGrafter"/>
</dbReference>
<keyword evidence="4" id="KW-0479">Metal-binding</keyword>
<dbReference type="Pfam" id="PF05193">
    <property type="entry name" value="Peptidase_M16_C"/>
    <property type="match status" value="1"/>
</dbReference>
<evidence type="ECO:0000256" key="9">
    <source>
        <dbReference type="RuleBase" id="RU004447"/>
    </source>
</evidence>
<gene>
    <name evidence="12" type="ORF">CAMP_LOCUS11165</name>
</gene>
<comment type="subcellular location">
    <subcellularLocation>
        <location evidence="2">Mitochondrion</location>
    </subcellularLocation>
</comment>
<dbReference type="Gene3D" id="3.30.830.10">
    <property type="entry name" value="Metalloenzyme, LuxS/M16 peptidase-like"/>
    <property type="match status" value="2"/>
</dbReference>
<feature type="domain" description="Peptidase M16 C-terminal" evidence="11">
    <location>
        <begin position="194"/>
        <end position="375"/>
    </location>
</feature>
<sequence>MYRRFASNIITRRGSLVAPSPVRKSIITPETVVTTLPSGFRVATQNVGGQTATIGVWIDAGSRYENDKNNGTAHFLEHMAFKGTPRRSKSSLELEVENIGSHLNAYTSREHTTYYAKCFNDKLDQSVDILSDILLNSNLDKRDIEAERGVILREMEEVEQNLQEVVFDELHTGIFPKNALGYTILGPVNNINSIAKSDLQEYVKTHYRSGRMTLVGTGGVRHDEVVRLAEKYFGGLQHGDSSSEFHPAKYETCELHKFVDQMPLCYGALVVEGVSWTHEDNLALMVANSLIGEFDRARGFGVNAPSRLANRLQNVPEIQSFQAFNTCYKETGIIGIYFVVEPTACRSLVEAVIEAWKYLATEVDAQTLEKGKKTLLTNLELMLDGSTPICEDIGRQLLCYGRKIDSDELEQRINAITIDRFREVAEKIFMRGKISTSIVGATKSMPKNREIQDLLRV</sequence>
<keyword evidence="6" id="KW-0862">Zinc</keyword>
<dbReference type="InterPro" id="IPR001431">
    <property type="entry name" value="Pept_M16_Zn_BS"/>
</dbReference>
<dbReference type="GO" id="GO:0046872">
    <property type="term" value="F:metal ion binding"/>
    <property type="evidence" value="ECO:0007669"/>
    <property type="project" value="UniProtKB-KW"/>
</dbReference>
<evidence type="ECO:0000256" key="5">
    <source>
        <dbReference type="ARBA" id="ARBA00022801"/>
    </source>
</evidence>